<feature type="binding site" evidence="10">
    <location>
        <position position="153"/>
    </location>
    <ligand>
        <name>a ubiquinone</name>
        <dbReference type="ChEBI" id="CHEBI:16389"/>
        <note>ligand shared with IP/SDHB</note>
    </ligand>
</feature>
<dbReference type="PANTHER" id="PTHR13337">
    <property type="entry name" value="SUCCINATE DEHYDROGENASE"/>
    <property type="match status" value="1"/>
</dbReference>
<dbReference type="Proteomes" id="UP000292447">
    <property type="component" value="Chromosome II"/>
</dbReference>
<gene>
    <name evidence="13" type="primary">MPUL0B04300</name>
    <name evidence="13" type="ORF">METSCH_B04300</name>
</gene>
<comment type="subcellular location">
    <subcellularLocation>
        <location evidence="1 12">Mitochondrion inner membrane</location>
        <topology evidence="1 12">Multi-pass membrane protein</topology>
    </subcellularLocation>
</comment>
<evidence type="ECO:0000256" key="11">
    <source>
        <dbReference type="PIRSR" id="PIRSR607992-2"/>
    </source>
</evidence>
<keyword evidence="9 12" id="KW-0472">Membrane</keyword>
<keyword evidence="11" id="KW-0408">Iron</keyword>
<evidence type="ECO:0000256" key="7">
    <source>
        <dbReference type="ARBA" id="ARBA00022989"/>
    </source>
</evidence>
<keyword evidence="5 12" id="KW-0999">Mitochondrion inner membrane</keyword>
<evidence type="ECO:0000256" key="4">
    <source>
        <dbReference type="ARBA" id="ARBA00022692"/>
    </source>
</evidence>
<evidence type="ECO:0000256" key="1">
    <source>
        <dbReference type="ARBA" id="ARBA00004448"/>
    </source>
</evidence>
<keyword evidence="11" id="KW-0479">Metal-binding</keyword>
<dbReference type="InterPro" id="IPR034804">
    <property type="entry name" value="SQR/QFR_C/D"/>
</dbReference>
<dbReference type="InterPro" id="IPR007992">
    <property type="entry name" value="CybS"/>
</dbReference>
<evidence type="ECO:0000256" key="5">
    <source>
        <dbReference type="ARBA" id="ARBA00022792"/>
    </source>
</evidence>
<dbReference type="GO" id="GO:0020037">
    <property type="term" value="F:heme binding"/>
    <property type="evidence" value="ECO:0007669"/>
    <property type="project" value="TreeGrafter"/>
</dbReference>
<feature type="binding site" description="axial binding residue" evidence="11">
    <location>
        <position position="141"/>
    </location>
    <ligand>
        <name>heme b</name>
        <dbReference type="ChEBI" id="CHEBI:60344"/>
        <note>ligand shared with SDHC</note>
    </ligand>
    <ligandPart>
        <name>Fe</name>
        <dbReference type="ChEBI" id="CHEBI:18248"/>
    </ligandPart>
</feature>
<keyword evidence="6 12" id="KW-0809">Transit peptide</keyword>
<keyword evidence="7" id="KW-1133">Transmembrane helix</keyword>
<evidence type="ECO:0000256" key="6">
    <source>
        <dbReference type="ARBA" id="ARBA00022946"/>
    </source>
</evidence>
<dbReference type="STRING" id="2163413.A0A4P6XJ81"/>
<evidence type="ECO:0000256" key="3">
    <source>
        <dbReference type="ARBA" id="ARBA00022448"/>
    </source>
</evidence>
<dbReference type="AlphaFoldDB" id="A0A4P6XJ81"/>
<dbReference type="SUPFAM" id="SSF81343">
    <property type="entry name" value="Fumarate reductase respiratory complex transmembrane subunits"/>
    <property type="match status" value="1"/>
</dbReference>
<dbReference type="Gene3D" id="1.20.1300.10">
    <property type="entry name" value="Fumarate reductase/succinate dehydrogenase, transmembrane subunit"/>
    <property type="match status" value="1"/>
</dbReference>
<protein>
    <recommendedName>
        <fullName evidence="12">Succinate dehydrogenase [ubiquinone] cytochrome b small subunit</fullName>
    </recommendedName>
</protein>
<evidence type="ECO:0000256" key="8">
    <source>
        <dbReference type="ARBA" id="ARBA00023128"/>
    </source>
</evidence>
<dbReference type="GO" id="GO:0005743">
    <property type="term" value="C:mitochondrial inner membrane"/>
    <property type="evidence" value="ECO:0007669"/>
    <property type="project" value="UniProtKB-SubCell"/>
</dbReference>
<dbReference type="GO" id="GO:0006099">
    <property type="term" value="P:tricarboxylic acid cycle"/>
    <property type="evidence" value="ECO:0007669"/>
    <property type="project" value="TreeGrafter"/>
</dbReference>
<evidence type="ECO:0000256" key="9">
    <source>
        <dbReference type="ARBA" id="ARBA00023136"/>
    </source>
</evidence>
<dbReference type="Pfam" id="PF05328">
    <property type="entry name" value="CybS"/>
    <property type="match status" value="1"/>
</dbReference>
<dbReference type="PANTHER" id="PTHR13337:SF2">
    <property type="entry name" value="SUCCINATE DEHYDROGENASE [UBIQUINONE] CYTOCHROME B SMALL SUBUNIT, MITOCHONDRIAL"/>
    <property type="match status" value="1"/>
</dbReference>
<reference evidence="14" key="1">
    <citation type="submission" date="2019-03" db="EMBL/GenBank/DDBJ databases">
        <title>Snf2 controls pulcherriminic acid biosynthesis and connects pigmentation and antifungal activity of the yeast Metschnikowia pulcherrima.</title>
        <authorList>
            <person name="Gore-Lloyd D."/>
            <person name="Sumann I."/>
            <person name="Brachmann A.O."/>
            <person name="Schneeberger K."/>
            <person name="Ortiz-Merino R.A."/>
            <person name="Moreno-Beltran M."/>
            <person name="Schlaefli M."/>
            <person name="Kirner P."/>
            <person name="Santos Kron A."/>
            <person name="Wolfe K.H."/>
            <person name="Piel J."/>
            <person name="Ahrens C.H."/>
            <person name="Henk D."/>
            <person name="Freimoser F.M."/>
        </authorList>
    </citation>
    <scope>NUCLEOTIDE SEQUENCE [LARGE SCALE GENOMIC DNA]</scope>
    <source>
        <strain evidence="14">APC 1.2</strain>
    </source>
</reference>
<evidence type="ECO:0000256" key="2">
    <source>
        <dbReference type="ARBA" id="ARBA00007294"/>
    </source>
</evidence>
<evidence type="ECO:0000313" key="13">
    <source>
        <dbReference type="EMBL" id="QBM87230.1"/>
    </source>
</evidence>
<dbReference type="GO" id="GO:0048039">
    <property type="term" value="F:ubiquinone binding"/>
    <property type="evidence" value="ECO:0007669"/>
    <property type="project" value="TreeGrafter"/>
</dbReference>
<organism evidence="13 14">
    <name type="scientific">Metschnikowia aff. pulcherrima</name>
    <dbReference type="NCBI Taxonomy" id="2163413"/>
    <lineage>
        <taxon>Eukaryota</taxon>
        <taxon>Fungi</taxon>
        <taxon>Dikarya</taxon>
        <taxon>Ascomycota</taxon>
        <taxon>Saccharomycotina</taxon>
        <taxon>Pichiomycetes</taxon>
        <taxon>Metschnikowiaceae</taxon>
        <taxon>Metschnikowia</taxon>
    </lineage>
</organism>
<keyword evidence="14" id="KW-1185">Reference proteome</keyword>
<dbReference type="EMBL" id="CP034457">
    <property type="protein sequence ID" value="QBM87230.1"/>
    <property type="molecule type" value="Genomic_DNA"/>
</dbReference>
<proteinExistence type="inferred from homology"/>
<sequence>MLSRQCCRGRYGSAAATSLQRCEEPSTICKYQIRRHLIMLARGIIGRGLLGLLRNLNFVRTLSLKPNFSKLKLREQPPGNIVGTVNEAYEIPLVSPYESSYHWTYERILAAGLVPMAAFPFVMGVDFPYVDTAFCLAVLFHAHCGIKSCIIDYIPERVYGFWHKAACKLLSLGSFVSMYGIYLIETSENGLFDLISKLWSS</sequence>
<keyword evidence="13" id="KW-0830">Ubiquinone</keyword>
<dbReference type="GO" id="GO:0006121">
    <property type="term" value="P:mitochondrial electron transport, succinate to ubiquinone"/>
    <property type="evidence" value="ECO:0007669"/>
    <property type="project" value="TreeGrafter"/>
</dbReference>
<dbReference type="GO" id="GO:0046872">
    <property type="term" value="F:metal ion binding"/>
    <property type="evidence" value="ECO:0007669"/>
    <property type="project" value="UniProtKB-KW"/>
</dbReference>
<evidence type="ECO:0000256" key="10">
    <source>
        <dbReference type="PIRSR" id="PIRSR607992-1"/>
    </source>
</evidence>
<accession>A0A4P6XJ81</accession>
<name>A0A4P6XJ81_9ASCO</name>
<evidence type="ECO:0000256" key="12">
    <source>
        <dbReference type="RuleBase" id="RU364031"/>
    </source>
</evidence>
<comment type="similarity">
    <text evidence="2 12">Belongs to the CybS family.</text>
</comment>
<keyword evidence="3" id="KW-0813">Transport</keyword>
<keyword evidence="4" id="KW-0812">Transmembrane</keyword>
<evidence type="ECO:0000313" key="14">
    <source>
        <dbReference type="Proteomes" id="UP000292447"/>
    </source>
</evidence>
<keyword evidence="8 12" id="KW-0496">Mitochondrion</keyword>
<dbReference type="CDD" id="cd03496">
    <property type="entry name" value="SQR_TypeC_CybS"/>
    <property type="match status" value="1"/>
</dbReference>